<comment type="caution">
    <text evidence="5">The sequence shown here is derived from an EMBL/GenBank/DDBJ whole genome shotgun (WGS) entry which is preliminary data.</text>
</comment>
<accession>A0A8T2UVS9</accession>
<dbReference type="Pfam" id="PF00249">
    <property type="entry name" value="Myb_DNA-binding"/>
    <property type="match status" value="1"/>
</dbReference>
<name>A0A8T2UVS9_CERRI</name>
<proteinExistence type="predicted"/>
<reference evidence="5" key="1">
    <citation type="submission" date="2021-08" db="EMBL/GenBank/DDBJ databases">
        <title>WGS assembly of Ceratopteris richardii.</title>
        <authorList>
            <person name="Marchant D.B."/>
            <person name="Chen G."/>
            <person name="Jenkins J."/>
            <person name="Shu S."/>
            <person name="Leebens-Mack J."/>
            <person name="Grimwood J."/>
            <person name="Schmutz J."/>
            <person name="Soltis P."/>
            <person name="Soltis D."/>
            <person name="Chen Z.-H."/>
        </authorList>
    </citation>
    <scope>NUCLEOTIDE SEQUENCE</scope>
    <source>
        <strain evidence="5">Whitten #5841</strain>
        <tissue evidence="5">Leaf</tissue>
    </source>
</reference>
<dbReference type="GO" id="GO:0003677">
    <property type="term" value="F:DNA binding"/>
    <property type="evidence" value="ECO:0007669"/>
    <property type="project" value="InterPro"/>
</dbReference>
<evidence type="ECO:0000313" key="6">
    <source>
        <dbReference type="Proteomes" id="UP000825935"/>
    </source>
</evidence>
<dbReference type="GO" id="GO:0005634">
    <property type="term" value="C:nucleus"/>
    <property type="evidence" value="ECO:0007669"/>
    <property type="project" value="TreeGrafter"/>
</dbReference>
<dbReference type="InterPro" id="IPR017930">
    <property type="entry name" value="Myb_dom"/>
</dbReference>
<organism evidence="5 6">
    <name type="scientific">Ceratopteris richardii</name>
    <name type="common">Triangle waterfern</name>
    <dbReference type="NCBI Taxonomy" id="49495"/>
    <lineage>
        <taxon>Eukaryota</taxon>
        <taxon>Viridiplantae</taxon>
        <taxon>Streptophyta</taxon>
        <taxon>Embryophyta</taxon>
        <taxon>Tracheophyta</taxon>
        <taxon>Polypodiopsida</taxon>
        <taxon>Polypodiidae</taxon>
        <taxon>Polypodiales</taxon>
        <taxon>Pteridineae</taxon>
        <taxon>Pteridaceae</taxon>
        <taxon>Parkerioideae</taxon>
        <taxon>Ceratopteris</taxon>
    </lineage>
</organism>
<evidence type="ECO:0000313" key="5">
    <source>
        <dbReference type="EMBL" id="KAH7437554.1"/>
    </source>
</evidence>
<keyword evidence="2" id="KW-0804">Transcription</keyword>
<dbReference type="InterPro" id="IPR044841">
    <property type="entry name" value="LUX/BOA-like"/>
</dbReference>
<sequence length="441" mass="47485">MALNLDWISQWYRCLPNPDELTPLSQSLIPHELASAFNIPCSSSALSTCEDVSAPPDVFNMSQSAFESLLRISSVLTPSVESEQNSEAGKIDPQYQVLSDGARACRGMQNSTKQANDQNIDCNVQVSQTSGFLMSGAITSPAPCHHYRTALSQELTSGISGYTQSSYMDRLDCPGASHSKALQLDDPKGGGINLTGASTVGAAKHMQMKADRSEEADSGPSDAVQVHPAATITDEQSARTLKKPRLVWTSQLHKRFVDAVAQLGIKNAVPKTIMQLMNVDGLTRENVASHLQKYRLYLKRSQDTSTNEGLSSSDQLFASIPVPPSLTPSSHFLVQQHAHHLEHRFAPVQDRPMPSITGSYANYFPPHISSSLTSAPNTNVKTASSSVSSIPSVNVGAAFSTVGRVPHSSMVIGNEHVRESCFQPSISQPSHILTLFPTSGS</sequence>
<keyword evidence="1" id="KW-0805">Transcription regulation</keyword>
<gene>
    <name evidence="5" type="ORF">KP509_05G078100</name>
</gene>
<keyword evidence="6" id="KW-1185">Reference proteome</keyword>
<dbReference type="SUPFAM" id="SSF46689">
    <property type="entry name" value="Homeodomain-like"/>
    <property type="match status" value="1"/>
</dbReference>
<dbReference type="EMBL" id="CM035410">
    <property type="protein sequence ID" value="KAH7437554.1"/>
    <property type="molecule type" value="Genomic_DNA"/>
</dbReference>
<dbReference type="FunFam" id="1.10.10.60:FF:000007">
    <property type="entry name" value="Two-component response regulator"/>
    <property type="match status" value="1"/>
</dbReference>
<dbReference type="PANTHER" id="PTHR31442">
    <property type="entry name" value="HOMEODOMAIN-LIKE SUPERFAMILY PROTEIN-RELATED"/>
    <property type="match status" value="1"/>
</dbReference>
<dbReference type="NCBIfam" id="TIGR01557">
    <property type="entry name" value="myb_SHAQKYF"/>
    <property type="match status" value="1"/>
</dbReference>
<protein>
    <recommendedName>
        <fullName evidence="4">HTH myb-type domain-containing protein</fullName>
    </recommendedName>
</protein>
<dbReference type="Gene3D" id="1.10.10.60">
    <property type="entry name" value="Homeodomain-like"/>
    <property type="match status" value="1"/>
</dbReference>
<evidence type="ECO:0000256" key="2">
    <source>
        <dbReference type="ARBA" id="ARBA00023163"/>
    </source>
</evidence>
<dbReference type="GO" id="GO:0003700">
    <property type="term" value="F:DNA-binding transcription factor activity"/>
    <property type="evidence" value="ECO:0007669"/>
    <property type="project" value="InterPro"/>
</dbReference>
<dbReference type="Proteomes" id="UP000825935">
    <property type="component" value="Chromosome 5"/>
</dbReference>
<dbReference type="InterPro" id="IPR009057">
    <property type="entry name" value="Homeodomain-like_sf"/>
</dbReference>
<feature type="domain" description="HTH myb-type" evidence="4">
    <location>
        <begin position="248"/>
        <end position="299"/>
    </location>
</feature>
<dbReference type="InterPro" id="IPR001005">
    <property type="entry name" value="SANT/Myb"/>
</dbReference>
<dbReference type="PANTHER" id="PTHR31442:SF29">
    <property type="entry name" value="HOMEODOMAIN-LIKE SUPERFAMILY PROTEIN"/>
    <property type="match status" value="1"/>
</dbReference>
<dbReference type="OrthoDB" id="60033at2759"/>
<evidence type="ECO:0000256" key="1">
    <source>
        <dbReference type="ARBA" id="ARBA00023015"/>
    </source>
</evidence>
<evidence type="ECO:0000259" key="4">
    <source>
        <dbReference type="PROSITE" id="PS51294"/>
    </source>
</evidence>
<dbReference type="InterPro" id="IPR006447">
    <property type="entry name" value="Myb_dom_plants"/>
</dbReference>
<dbReference type="AlphaFoldDB" id="A0A8T2UVS9"/>
<evidence type="ECO:0000256" key="3">
    <source>
        <dbReference type="ARBA" id="ARBA00023242"/>
    </source>
</evidence>
<dbReference type="PROSITE" id="PS51294">
    <property type="entry name" value="HTH_MYB"/>
    <property type="match status" value="1"/>
</dbReference>
<keyword evidence="3" id="KW-0539">Nucleus</keyword>